<dbReference type="Proteomes" id="UP001517388">
    <property type="component" value="Unassembled WGS sequence"/>
</dbReference>
<accession>A0ACC7S9N4</accession>
<sequence length="99" mass="11635">MAINIPSKFGSGLPEPNKKKGIDFDKLTEKLRFERDNIQPYLTNHQLLFYHHNCDLFVGNYYHGKNHFLNVNFTGDESEEYPPHRNDEYDEVGKILAHI</sequence>
<reference evidence="2" key="1">
    <citation type="journal article" date="2020" name="Toxins">
        <title>Phylogenomic Analysis of Secondary Metabolism in the Toxic Cyanobacterial Genera Anabaena, Dolichospermum and Aphanizomenon.</title>
        <authorList>
            <person name="Oesterholm J."/>
            <person name="Popin R.V."/>
            <person name="Fewer D.P."/>
            <person name="Sivonen K."/>
        </authorList>
    </citation>
    <scope>NUCLEOTIDE SEQUENCE [LARGE SCALE GENOMIC DNA]</scope>
    <source>
        <strain evidence="2">UHCC 0037</strain>
    </source>
</reference>
<organism evidence="1 2">
    <name type="scientific">Dolichospermum flos-aquae UHCC 0037</name>
    <dbReference type="NCBI Taxonomy" id="2590026"/>
    <lineage>
        <taxon>Bacteria</taxon>
        <taxon>Bacillati</taxon>
        <taxon>Cyanobacteriota</taxon>
        <taxon>Cyanophyceae</taxon>
        <taxon>Nostocales</taxon>
        <taxon>Aphanizomenonaceae</taxon>
        <taxon>Dolichospermum</taxon>
    </lineage>
</organism>
<keyword evidence="2" id="KW-1185">Reference proteome</keyword>
<evidence type="ECO:0000313" key="1">
    <source>
        <dbReference type="EMBL" id="MTJ45273.1"/>
    </source>
</evidence>
<gene>
    <name evidence="1" type="ORF">FJR39_19890</name>
</gene>
<protein>
    <submittedName>
        <fullName evidence="1">Uncharacterized protein</fullName>
    </submittedName>
</protein>
<name>A0ACC7S9N4_DOLFA</name>
<evidence type="ECO:0000313" key="2">
    <source>
        <dbReference type="Proteomes" id="UP001517388"/>
    </source>
</evidence>
<proteinExistence type="predicted"/>
<dbReference type="EMBL" id="VILF01000005">
    <property type="protein sequence ID" value="MTJ45273.1"/>
    <property type="molecule type" value="Genomic_DNA"/>
</dbReference>
<comment type="caution">
    <text evidence="1">The sequence shown here is derived from an EMBL/GenBank/DDBJ whole genome shotgun (WGS) entry which is preliminary data.</text>
</comment>